<dbReference type="KEGG" id="ncs:NCAS_0J01050"/>
<dbReference type="Pfam" id="PF12816">
    <property type="entry name" value="TPR_Vps8"/>
    <property type="match status" value="1"/>
</dbReference>
<dbReference type="GeneID" id="96905782"/>
<dbReference type="Pfam" id="PF23413">
    <property type="entry name" value="zf_RING_Vps8_fungal"/>
    <property type="match status" value="1"/>
</dbReference>
<dbReference type="SUPFAM" id="SSF50978">
    <property type="entry name" value="WD40 repeat-like"/>
    <property type="match status" value="1"/>
</dbReference>
<dbReference type="GO" id="GO:0051020">
    <property type="term" value="F:GTPase binding"/>
    <property type="evidence" value="ECO:0007669"/>
    <property type="project" value="EnsemblFungi"/>
</dbReference>
<dbReference type="STRING" id="1064592.G0VKP7"/>
<dbReference type="Proteomes" id="UP000001640">
    <property type="component" value="Chromosome 10"/>
</dbReference>
<dbReference type="GO" id="GO:0034058">
    <property type="term" value="P:endosomal vesicle fusion"/>
    <property type="evidence" value="ECO:0007669"/>
    <property type="project" value="TreeGrafter"/>
</dbReference>
<evidence type="ECO:0000259" key="2">
    <source>
        <dbReference type="Pfam" id="PF12816"/>
    </source>
</evidence>
<keyword evidence="4" id="KW-1185">Reference proteome</keyword>
<evidence type="ECO:0000313" key="4">
    <source>
        <dbReference type="Proteomes" id="UP000001640"/>
    </source>
</evidence>
<dbReference type="GO" id="GO:0007009">
    <property type="term" value="P:plasma membrane organization"/>
    <property type="evidence" value="ECO:0007669"/>
    <property type="project" value="EnsemblFungi"/>
</dbReference>
<dbReference type="InParanoid" id="G0VKP7"/>
<accession>G0VKP7</accession>
<dbReference type="HOGENOM" id="CLU_000917_0_1_1"/>
<dbReference type="InterPro" id="IPR025941">
    <property type="entry name" value="Vps8_central_dom"/>
</dbReference>
<dbReference type="GO" id="GO:0032889">
    <property type="term" value="P:regulation of vacuole fusion, non-autophagic"/>
    <property type="evidence" value="ECO:0007669"/>
    <property type="project" value="EnsemblFungi"/>
</dbReference>
<dbReference type="Gene3D" id="2.130.10.10">
    <property type="entry name" value="YVTN repeat-like/Quinoprotein amine dehydrogenase"/>
    <property type="match status" value="1"/>
</dbReference>
<dbReference type="InterPro" id="IPR036322">
    <property type="entry name" value="WD40_repeat_dom_sf"/>
</dbReference>
<protein>
    <recommendedName>
        <fullName evidence="2">Vacuolar protein sorting-associated protein 8 central domain-containing protein</fullName>
    </recommendedName>
</protein>
<dbReference type="GO" id="GO:0032511">
    <property type="term" value="P:late endosome to vacuole transport via multivesicular body sorting pathway"/>
    <property type="evidence" value="ECO:0007669"/>
    <property type="project" value="EnsemblFungi"/>
</dbReference>
<gene>
    <name evidence="3" type="primary">NCAS0J01050</name>
    <name evidence="3" type="ordered locus">NCAS_0J01050</name>
</gene>
<dbReference type="OMA" id="NQLFFHQ"/>
<dbReference type="GO" id="GO:0006623">
    <property type="term" value="P:protein targeting to vacuole"/>
    <property type="evidence" value="ECO:0007669"/>
    <property type="project" value="EnsemblFungi"/>
</dbReference>
<dbReference type="GO" id="GO:0099022">
    <property type="term" value="P:vesicle tethering"/>
    <property type="evidence" value="ECO:0007669"/>
    <property type="project" value="EnsemblFungi"/>
</dbReference>
<dbReference type="GO" id="GO:0030897">
    <property type="term" value="C:HOPS complex"/>
    <property type="evidence" value="ECO:0007669"/>
    <property type="project" value="TreeGrafter"/>
</dbReference>
<dbReference type="RefSeq" id="XP_003678423.1">
    <property type="nucleotide sequence ID" value="XM_003678375.1"/>
</dbReference>
<dbReference type="PANTHER" id="PTHR12616:SF8">
    <property type="entry name" value="VACUOLAR PROTEIN SORTING-ASSOCIATED PROTEIN 8 HOMOLOG"/>
    <property type="match status" value="1"/>
</dbReference>
<name>G0VKP7_NAUCA</name>
<dbReference type="InterPro" id="IPR045111">
    <property type="entry name" value="Vps41/Vps8"/>
</dbReference>
<comment type="similarity">
    <text evidence="1">Belongs to the VPS8 family.</text>
</comment>
<evidence type="ECO:0000256" key="1">
    <source>
        <dbReference type="ARBA" id="ARBA00009422"/>
    </source>
</evidence>
<dbReference type="Pfam" id="PF23410">
    <property type="entry name" value="Beta-prop_VPS8"/>
    <property type="match status" value="1"/>
</dbReference>
<dbReference type="eggNOG" id="KOG2079">
    <property type="taxonomic scope" value="Eukaryota"/>
</dbReference>
<dbReference type="GO" id="GO:0031901">
    <property type="term" value="C:early endosome membrane"/>
    <property type="evidence" value="ECO:0007669"/>
    <property type="project" value="EnsemblFungi"/>
</dbReference>
<evidence type="ECO:0000313" key="3">
    <source>
        <dbReference type="EMBL" id="CCC72084.1"/>
    </source>
</evidence>
<proteinExistence type="inferred from homology"/>
<organism evidence="3 4">
    <name type="scientific">Naumovozyma castellii</name>
    <name type="common">Yeast</name>
    <name type="synonym">Saccharomyces castellii</name>
    <dbReference type="NCBI Taxonomy" id="27288"/>
    <lineage>
        <taxon>Eukaryota</taxon>
        <taxon>Fungi</taxon>
        <taxon>Dikarya</taxon>
        <taxon>Ascomycota</taxon>
        <taxon>Saccharomycotina</taxon>
        <taxon>Saccharomycetes</taxon>
        <taxon>Saccharomycetales</taxon>
        <taxon>Saccharomycetaceae</taxon>
        <taxon>Naumovozyma</taxon>
    </lineage>
</organism>
<dbReference type="GO" id="GO:0033263">
    <property type="term" value="C:CORVET complex"/>
    <property type="evidence" value="ECO:0007669"/>
    <property type="project" value="EnsemblFungi"/>
</dbReference>
<dbReference type="FunCoup" id="G0VKP7">
    <property type="interactions" value="111"/>
</dbReference>
<reference key="2">
    <citation type="submission" date="2011-08" db="EMBL/GenBank/DDBJ databases">
        <title>Genome sequence of Naumovozyma castellii.</title>
        <authorList>
            <person name="Gordon J.L."/>
            <person name="Armisen D."/>
            <person name="Proux-Wera E."/>
            <person name="OhEigeartaigh S.S."/>
            <person name="Byrne K.P."/>
            <person name="Wolfe K.H."/>
        </authorList>
    </citation>
    <scope>NUCLEOTIDE SEQUENCE</scope>
    <source>
        <strain>Type strain:CBS 4309</strain>
    </source>
</reference>
<dbReference type="EMBL" id="HE576761">
    <property type="protein sequence ID" value="CCC72084.1"/>
    <property type="molecule type" value="Genomic_DNA"/>
</dbReference>
<sequence length="1305" mass="148741">MVKYNVTIQYSNKLKHSSNGDMEDEAPLSGQNIETMSMGNNTVQLGSSSTVDQLPFDDLQTPSKSFNDSLASTVPSISNSLFFKETAHSNSLIKWTTLNQIYSLVSAYGGPTCILPTKSYFVLGTSKGALLIFNFKEFLQTILLPQISDKETLLRSAVKTIAVATDGTYLAAAYQSGDVFIWNLNLKTTNEDIPFFENRNEPLSSVNSLDAILHITYHKDSDINGMGFLHNRHTALIVSDSSSRITFHNGFRNSFWNLTYSSKDILSLSPNEKLFCSMMALPPRDSNFKSGNLLAILTNINFVILSTSPHPEILFQENLHDAKSNTTEGPIYNSSIAWSTDRSQIAYCINKTVFLFGLSNQVTPLEFVITRRTSTFTESILSLQWLNPRLLGILTISHQFLIVDTKTQFEIILKIDLLVHDLLIPPDKHFAFNNNRIFLLTLYGFKIGSFVTWSDITLSNVQKGDYMKALSYIELFLRPNFAIPTLLRLEPDQKEKETQLLEPFYNLALATQRFLLKKRDANYDNIFKLVSLVVRVLDSFHLKDTTSTLKISLNSFLEQALEFFDSNTIGLYYEVLSNLIIEGYIRSVSAPIFKNLISYFSSIKRFSTIQELIIILDSKTLDIDLAVKLCKEFHLSTILIYLWNKVFLDYISPLVDYLHLLAGDSNQCMLFDYTTKKIEYENIFTYLSFILLGKQYPENIPIMPQELQDKIKMDIYGVLLNGTLIEWPKGSGEKVHTVKNSQDEPAFPYLHLLLNYDIKSLLSLFNKVFEDSLFNISSEFEQDSNGRIIRLDRQYIIDLLLDILKDLSDDRKKSQLAVFVALNVAKFPQFISLSNNLLEEVISNILLCHDNSSSEMSQIAIEAVIPIYAPKDPELFILEMKERNFNGVLFSFYRHSKRYFEWATLSLDSESTIETYGTPLIDVLKLIIAKTNPNSLEHSKLVELFTTKMELILSTLGTTASVKLFHQLDSSLHKKVLLIPSLRLQQKYLEDLFSFYPAYGTTDSIIKEKYIELSCTLKDNQDLIPWIESFDLTNIDVGKMNVLLSSSDNYEALAVLHFKLRDYSKTVDDLLKCINSEFLGKKSSQQVVQRHLEYAIHTCVLSGDEEAANWTKLITSLIVIYENANIADHEKEICNILLQEVFIRLSATKQSSAAAGSNFFWMILGKVLEDPNVILLKTQHLKKLLGDIFSAYDIEKCMADLILNILEKASLSVVHAYSDLLKEGWSIRNDECDVCGKKIWGVEISDLTSVFWEELRRKETIYTIGAENYRIAVFKCHHGYHTKCLENMGQSNTTYKCLMCQRLDV</sequence>
<reference evidence="3 4" key="1">
    <citation type="journal article" date="2011" name="Proc. Natl. Acad. Sci. U.S.A.">
        <title>Evolutionary erosion of yeast sex chromosomes by mating-type switching accidents.</title>
        <authorList>
            <person name="Gordon J.L."/>
            <person name="Armisen D."/>
            <person name="Proux-Wera E."/>
            <person name="Oheigeartaigh S.S."/>
            <person name="Byrne K.P."/>
            <person name="Wolfe K.H."/>
        </authorList>
    </citation>
    <scope>NUCLEOTIDE SEQUENCE [LARGE SCALE GENOMIC DNA]</scope>
    <source>
        <strain evidence="4">ATCC 76901 / BCRC 22586 / CBS 4309 / NBRC 1992 / NRRL Y-12630</strain>
    </source>
</reference>
<dbReference type="PANTHER" id="PTHR12616">
    <property type="entry name" value="VACUOLAR PROTEIN SORTING VPS41"/>
    <property type="match status" value="1"/>
</dbReference>
<dbReference type="GO" id="GO:0043495">
    <property type="term" value="F:protein-membrane adaptor activity"/>
    <property type="evidence" value="ECO:0007669"/>
    <property type="project" value="EnsemblFungi"/>
</dbReference>
<dbReference type="GO" id="GO:0005770">
    <property type="term" value="C:late endosome"/>
    <property type="evidence" value="ECO:0007669"/>
    <property type="project" value="EnsemblFungi"/>
</dbReference>
<dbReference type="InterPro" id="IPR015943">
    <property type="entry name" value="WD40/YVTN_repeat-like_dom_sf"/>
</dbReference>
<dbReference type="OrthoDB" id="289913at2759"/>
<feature type="domain" description="Vacuolar protein sorting-associated protein 8 central" evidence="2">
    <location>
        <begin position="571"/>
        <end position="769"/>
    </location>
</feature>